<keyword evidence="8" id="KW-1185">Reference proteome</keyword>
<dbReference type="Pfam" id="PF14940">
    <property type="entry name" value="TMEM219"/>
    <property type="match status" value="1"/>
</dbReference>
<evidence type="ECO:0000256" key="5">
    <source>
        <dbReference type="SAM" id="Phobius"/>
    </source>
</evidence>
<evidence type="ECO:0000259" key="6">
    <source>
        <dbReference type="Pfam" id="PF14940"/>
    </source>
</evidence>
<proteinExistence type="predicted"/>
<sequence length="301" mass="32801">MGTWQPLGNFKNYLEHHPPTVIFLVCLFTLAVTFISFGAYIKDHEVRNPDVAQDWNQILASLASLKFCVFSNETDAEAVSLDQEHVVASPPLVEHETDGIPSNSSDVLLASTHLSLLVPLALTESSQGRSPASLHTMLLGSELGLKGPAGKETLNLTLLFYSQPELTNSGSGGEITPTITCLRVTAPTYVLPQTPHPPACPVSEEQDSDHSPLRAVISEQRNPSPQHALECFSMDFTPNPSLTVMLSQEERDLAGHHLMLVSACLLSLCGVLCFFWSLSCSKSRRYHGNGLDLQKEPLIDS</sequence>
<dbReference type="EMBL" id="JAFDVH010000004">
    <property type="protein sequence ID" value="KAG7481081.1"/>
    <property type="molecule type" value="Genomic_DNA"/>
</dbReference>
<dbReference type="OrthoDB" id="8680674at2759"/>
<evidence type="ECO:0000256" key="4">
    <source>
        <dbReference type="ARBA" id="ARBA00023136"/>
    </source>
</evidence>
<comment type="subcellular location">
    <subcellularLocation>
        <location evidence="1">Membrane</location>
    </subcellularLocation>
</comment>
<feature type="transmembrane region" description="Helical" evidence="5">
    <location>
        <begin position="20"/>
        <end position="41"/>
    </location>
</feature>
<evidence type="ECO:0000256" key="1">
    <source>
        <dbReference type="ARBA" id="ARBA00004370"/>
    </source>
</evidence>
<dbReference type="PANTHER" id="PTHR16002:SF6">
    <property type="entry name" value="INSULIN-LIKE GROWTH FACTOR-BINDING PROTEIN 3 RECEPTOR"/>
    <property type="match status" value="1"/>
</dbReference>
<protein>
    <recommendedName>
        <fullName evidence="6">TMEM248/TMEM219 domain-containing protein</fullName>
    </recommendedName>
</protein>
<feature type="transmembrane region" description="Helical" evidence="5">
    <location>
        <begin position="258"/>
        <end position="278"/>
    </location>
</feature>
<evidence type="ECO:0000256" key="3">
    <source>
        <dbReference type="ARBA" id="ARBA00022989"/>
    </source>
</evidence>
<keyword evidence="3 5" id="KW-1133">Transmembrane helix</keyword>
<evidence type="ECO:0000313" key="8">
    <source>
        <dbReference type="Proteomes" id="UP001046870"/>
    </source>
</evidence>
<dbReference type="PANTHER" id="PTHR16002">
    <property type="entry name" value="TRANSMEMBRANE PROTEIN 248-LIKE"/>
    <property type="match status" value="1"/>
</dbReference>
<dbReference type="InterPro" id="IPR039493">
    <property type="entry name" value="TMEM248/TMEM219"/>
</dbReference>
<keyword evidence="2 5" id="KW-0812">Transmembrane</keyword>
<dbReference type="InterPro" id="IPR039587">
    <property type="entry name" value="TMEM248/TMEM219_dom"/>
</dbReference>
<organism evidence="7 8">
    <name type="scientific">Megalops atlanticus</name>
    <name type="common">Tarpon</name>
    <name type="synonym">Clupea gigantea</name>
    <dbReference type="NCBI Taxonomy" id="7932"/>
    <lineage>
        <taxon>Eukaryota</taxon>
        <taxon>Metazoa</taxon>
        <taxon>Chordata</taxon>
        <taxon>Craniata</taxon>
        <taxon>Vertebrata</taxon>
        <taxon>Euteleostomi</taxon>
        <taxon>Actinopterygii</taxon>
        <taxon>Neopterygii</taxon>
        <taxon>Teleostei</taxon>
        <taxon>Elopiformes</taxon>
        <taxon>Megalopidae</taxon>
        <taxon>Megalops</taxon>
    </lineage>
</organism>
<keyword evidence="4 5" id="KW-0472">Membrane</keyword>
<name>A0A9D3Q7A4_MEGAT</name>
<evidence type="ECO:0000313" key="7">
    <source>
        <dbReference type="EMBL" id="KAG7481081.1"/>
    </source>
</evidence>
<dbReference type="Proteomes" id="UP001046870">
    <property type="component" value="Chromosome 4"/>
</dbReference>
<gene>
    <name evidence="7" type="ORF">MATL_G00063000</name>
</gene>
<evidence type="ECO:0000256" key="2">
    <source>
        <dbReference type="ARBA" id="ARBA00022692"/>
    </source>
</evidence>
<feature type="domain" description="TMEM248/TMEM219" evidence="6">
    <location>
        <begin position="10"/>
        <end position="245"/>
    </location>
</feature>
<comment type="caution">
    <text evidence="7">The sequence shown here is derived from an EMBL/GenBank/DDBJ whole genome shotgun (WGS) entry which is preliminary data.</text>
</comment>
<accession>A0A9D3Q7A4</accession>
<reference evidence="7" key="1">
    <citation type="submission" date="2021-01" db="EMBL/GenBank/DDBJ databases">
        <authorList>
            <person name="Zahm M."/>
            <person name="Roques C."/>
            <person name="Cabau C."/>
            <person name="Klopp C."/>
            <person name="Donnadieu C."/>
            <person name="Jouanno E."/>
            <person name="Lampietro C."/>
            <person name="Louis A."/>
            <person name="Herpin A."/>
            <person name="Echchiki A."/>
            <person name="Berthelot C."/>
            <person name="Parey E."/>
            <person name="Roest-Crollius H."/>
            <person name="Braasch I."/>
            <person name="Postlethwait J."/>
            <person name="Bobe J."/>
            <person name="Montfort J."/>
            <person name="Bouchez O."/>
            <person name="Begum T."/>
            <person name="Mejri S."/>
            <person name="Adams A."/>
            <person name="Chen W.-J."/>
            <person name="Guiguen Y."/>
        </authorList>
    </citation>
    <scope>NUCLEOTIDE SEQUENCE</scope>
    <source>
        <strain evidence="7">YG-15Mar2019-1</strain>
        <tissue evidence="7">Brain</tissue>
    </source>
</reference>
<dbReference type="GO" id="GO:0016020">
    <property type="term" value="C:membrane"/>
    <property type="evidence" value="ECO:0007669"/>
    <property type="project" value="UniProtKB-SubCell"/>
</dbReference>
<dbReference type="AlphaFoldDB" id="A0A9D3Q7A4"/>